<feature type="transmembrane region" description="Helical" evidence="1">
    <location>
        <begin position="90"/>
        <end position="123"/>
    </location>
</feature>
<proteinExistence type="predicted"/>
<feature type="transmembrane region" description="Helical" evidence="1">
    <location>
        <begin position="129"/>
        <end position="150"/>
    </location>
</feature>
<reference evidence="3" key="1">
    <citation type="journal article" date="2013" name="Nat. Genet.">
        <title>The draft genomes of soft-shell turtle and green sea turtle yield insights into the development and evolution of the turtle-specific body plan.</title>
        <authorList>
            <person name="Wang Z."/>
            <person name="Pascual-Anaya J."/>
            <person name="Zadissa A."/>
            <person name="Li W."/>
            <person name="Niimura Y."/>
            <person name="Huang Z."/>
            <person name="Li C."/>
            <person name="White S."/>
            <person name="Xiong Z."/>
            <person name="Fang D."/>
            <person name="Wang B."/>
            <person name="Ming Y."/>
            <person name="Chen Y."/>
            <person name="Zheng Y."/>
            <person name="Kuraku S."/>
            <person name="Pignatelli M."/>
            <person name="Herrero J."/>
            <person name="Beal K."/>
            <person name="Nozawa M."/>
            <person name="Li Q."/>
            <person name="Wang J."/>
            <person name="Zhang H."/>
            <person name="Yu L."/>
            <person name="Shigenobu S."/>
            <person name="Wang J."/>
            <person name="Liu J."/>
            <person name="Flicek P."/>
            <person name="Searle S."/>
            <person name="Wang J."/>
            <person name="Kuratani S."/>
            <person name="Yin Y."/>
            <person name="Aken B."/>
            <person name="Zhang G."/>
            <person name="Irie N."/>
        </authorList>
    </citation>
    <scope>NUCLEOTIDE SEQUENCE [LARGE SCALE GENOMIC DNA]</scope>
</reference>
<evidence type="ECO:0000256" key="1">
    <source>
        <dbReference type="SAM" id="Phobius"/>
    </source>
</evidence>
<evidence type="ECO:0000313" key="2">
    <source>
        <dbReference type="EMBL" id="EMP31253.1"/>
    </source>
</evidence>
<name>M7BGN5_CHEMY</name>
<organism evidence="2 3">
    <name type="scientific">Chelonia mydas</name>
    <name type="common">Green sea-turtle</name>
    <name type="synonym">Chelonia agassizi</name>
    <dbReference type="NCBI Taxonomy" id="8469"/>
    <lineage>
        <taxon>Eukaryota</taxon>
        <taxon>Metazoa</taxon>
        <taxon>Chordata</taxon>
        <taxon>Craniata</taxon>
        <taxon>Vertebrata</taxon>
        <taxon>Euteleostomi</taxon>
        <taxon>Archelosauria</taxon>
        <taxon>Testudinata</taxon>
        <taxon>Testudines</taxon>
        <taxon>Cryptodira</taxon>
        <taxon>Durocryptodira</taxon>
        <taxon>Americhelydia</taxon>
        <taxon>Chelonioidea</taxon>
        <taxon>Cheloniidae</taxon>
        <taxon>Chelonia</taxon>
    </lineage>
</organism>
<dbReference type="AlphaFoldDB" id="M7BGN5"/>
<keyword evidence="1" id="KW-1133">Transmembrane helix</keyword>
<protein>
    <submittedName>
        <fullName evidence="2">Uncharacterized protein</fullName>
    </submittedName>
</protein>
<accession>M7BGN5</accession>
<keyword evidence="1" id="KW-0472">Membrane</keyword>
<sequence length="168" mass="18407">MVPVLSDALVTFSHVVPALLVFSMSVLAASLLYAGFPRLLALLPRFPLPGRDSTMSAQKQQPMAWPCRRVIRRPHDAGGVLRDLLDGLKMLLSIVLFLALCVFTSYVGVLFTALLIAALHVFFSSLLPSALLVVQFLLSALLLLFCLQWLSEILAHEPARPCSSSIQH</sequence>
<dbReference type="EMBL" id="KB546240">
    <property type="protein sequence ID" value="EMP31253.1"/>
    <property type="molecule type" value="Genomic_DNA"/>
</dbReference>
<evidence type="ECO:0000313" key="3">
    <source>
        <dbReference type="Proteomes" id="UP000031443"/>
    </source>
</evidence>
<feature type="transmembrane region" description="Helical" evidence="1">
    <location>
        <begin position="12"/>
        <end position="36"/>
    </location>
</feature>
<gene>
    <name evidence="2" type="ORF">UY3_11612</name>
</gene>
<keyword evidence="3" id="KW-1185">Reference proteome</keyword>
<keyword evidence="1" id="KW-0812">Transmembrane</keyword>
<dbReference type="Proteomes" id="UP000031443">
    <property type="component" value="Unassembled WGS sequence"/>
</dbReference>